<dbReference type="RefSeq" id="WP_122298868.1">
    <property type="nucleotide sequence ID" value="NZ_BQNZ01000003.1"/>
</dbReference>
<name>A0AA37NJX6_9BACT</name>
<evidence type="ECO:0000313" key="2">
    <source>
        <dbReference type="Proteomes" id="UP001055114"/>
    </source>
</evidence>
<evidence type="ECO:0008006" key="3">
    <source>
        <dbReference type="Google" id="ProtNLM"/>
    </source>
</evidence>
<dbReference type="AlphaFoldDB" id="A0AA37NJX6"/>
<reference evidence="1" key="1">
    <citation type="submission" date="2022-01" db="EMBL/GenBank/DDBJ databases">
        <title>Novel bile acid biosynthetic pathways are enriched in the microbiome of centenarians.</title>
        <authorList>
            <person name="Sato Y."/>
            <person name="Atarashi K."/>
            <person name="Plichta R.D."/>
            <person name="Arai Y."/>
            <person name="Sasajima S."/>
            <person name="Kearney M.S."/>
            <person name="Suda W."/>
            <person name="Takeshita K."/>
            <person name="Sasaki T."/>
            <person name="Okamoto S."/>
            <person name="Skelly N.A."/>
            <person name="Okamura Y."/>
            <person name="Vlamakis H."/>
            <person name="Li Y."/>
            <person name="Tanoue T."/>
            <person name="Takei H."/>
            <person name="Nittono H."/>
            <person name="Narushima S."/>
            <person name="Irie J."/>
            <person name="Itoh H."/>
            <person name="Moriya K."/>
            <person name="Sugiura Y."/>
            <person name="Suematsu M."/>
            <person name="Moritoki N."/>
            <person name="Shibata S."/>
            <person name="Littman R.D."/>
            <person name="Fischbach A.M."/>
            <person name="Uwamino Y."/>
            <person name="Inoue T."/>
            <person name="Honda A."/>
            <person name="Hattori M."/>
            <person name="Murai T."/>
            <person name="Xavier J.R."/>
            <person name="Hirose N."/>
            <person name="Honda K."/>
        </authorList>
    </citation>
    <scope>NUCLEOTIDE SEQUENCE</scope>
    <source>
        <strain evidence="1">CE91-St3</strain>
    </source>
</reference>
<organism evidence="1 2">
    <name type="scientific">Parabacteroides merdae</name>
    <dbReference type="NCBI Taxonomy" id="46503"/>
    <lineage>
        <taxon>Bacteria</taxon>
        <taxon>Pseudomonadati</taxon>
        <taxon>Bacteroidota</taxon>
        <taxon>Bacteroidia</taxon>
        <taxon>Bacteroidales</taxon>
        <taxon>Tannerellaceae</taxon>
        <taxon>Parabacteroides</taxon>
    </lineage>
</organism>
<dbReference type="EMBL" id="BQNZ01000003">
    <property type="protein sequence ID" value="GKH73538.1"/>
    <property type="molecule type" value="Genomic_DNA"/>
</dbReference>
<protein>
    <recommendedName>
        <fullName evidence="3">NVEALA protein</fullName>
    </recommendedName>
</protein>
<proteinExistence type="predicted"/>
<gene>
    <name evidence="1" type="ORF">CE91St3_34010</name>
</gene>
<accession>A0AA37NJX6</accession>
<evidence type="ECO:0000313" key="1">
    <source>
        <dbReference type="EMBL" id="GKH73538.1"/>
    </source>
</evidence>
<comment type="caution">
    <text evidence="1">The sequence shown here is derived from an EMBL/GenBank/DDBJ whole genome shotgun (WGS) entry which is preliminary data.</text>
</comment>
<sequence>MVQLKKKAVLLIGALMLLLGMGMNLQYALNDYGLAENKAVNQVLAQITGSTETGNPPGEGWTGMYMNCYNQYGNKTGQRYVCYQPGYKSSCVSHDCQ</sequence>
<dbReference type="Proteomes" id="UP001055114">
    <property type="component" value="Unassembled WGS sequence"/>
</dbReference>